<proteinExistence type="predicted"/>
<evidence type="ECO:0000313" key="1">
    <source>
        <dbReference type="EMBL" id="KAF2469694.1"/>
    </source>
</evidence>
<dbReference type="EMBL" id="MU003511">
    <property type="protein sequence ID" value="KAF2469694.1"/>
    <property type="molecule type" value="Genomic_DNA"/>
</dbReference>
<gene>
    <name evidence="1" type="ORF">BDR25DRAFT_356436</name>
</gene>
<keyword evidence="2" id="KW-1185">Reference proteome</keyword>
<sequence length="293" mass="31750">MKTTPNPMAVGADKACSCQTKSRRHGLGIDISSKPQTRDGARLAQAKKSLRLAICLLKLAYSHEGVVLRKYGALVEDARLIKVTSSSDGISATRKCELSYFLGGAQSCAMGGVSENDPAPVVYLTCSGQVDAPRPTLFIDESCIITAWTVGLFKAMVDITVAWSIFNSSRSVHPPHMQVMQYSSFTKPKLEVMLTPSVGWICFLQSFAKSTFVPLPTNGNCYTTEARKPCYPITGYLGGQAGLGFTHLSMPFQIFPCTQLRPTPLKSGRLSLQVTIGMGTPLEMSPPDHESNF</sequence>
<accession>A0ACB6QRT3</accession>
<protein>
    <submittedName>
        <fullName evidence="1">Uncharacterized protein</fullName>
    </submittedName>
</protein>
<comment type="caution">
    <text evidence="1">The sequence shown here is derived from an EMBL/GenBank/DDBJ whole genome shotgun (WGS) entry which is preliminary data.</text>
</comment>
<organism evidence="1 2">
    <name type="scientific">Lindgomyces ingoldianus</name>
    <dbReference type="NCBI Taxonomy" id="673940"/>
    <lineage>
        <taxon>Eukaryota</taxon>
        <taxon>Fungi</taxon>
        <taxon>Dikarya</taxon>
        <taxon>Ascomycota</taxon>
        <taxon>Pezizomycotina</taxon>
        <taxon>Dothideomycetes</taxon>
        <taxon>Pleosporomycetidae</taxon>
        <taxon>Pleosporales</taxon>
        <taxon>Lindgomycetaceae</taxon>
        <taxon>Lindgomyces</taxon>
    </lineage>
</organism>
<name>A0ACB6QRT3_9PLEO</name>
<reference evidence="1" key="1">
    <citation type="journal article" date="2020" name="Stud. Mycol.">
        <title>101 Dothideomycetes genomes: a test case for predicting lifestyles and emergence of pathogens.</title>
        <authorList>
            <person name="Haridas S."/>
            <person name="Albert R."/>
            <person name="Binder M."/>
            <person name="Bloem J."/>
            <person name="Labutti K."/>
            <person name="Salamov A."/>
            <person name="Andreopoulos B."/>
            <person name="Baker S."/>
            <person name="Barry K."/>
            <person name="Bills G."/>
            <person name="Bluhm B."/>
            <person name="Cannon C."/>
            <person name="Castanera R."/>
            <person name="Culley D."/>
            <person name="Daum C."/>
            <person name="Ezra D."/>
            <person name="Gonzalez J."/>
            <person name="Henrissat B."/>
            <person name="Kuo A."/>
            <person name="Liang C."/>
            <person name="Lipzen A."/>
            <person name="Lutzoni F."/>
            <person name="Magnuson J."/>
            <person name="Mondo S."/>
            <person name="Nolan M."/>
            <person name="Ohm R."/>
            <person name="Pangilinan J."/>
            <person name="Park H.-J."/>
            <person name="Ramirez L."/>
            <person name="Alfaro M."/>
            <person name="Sun H."/>
            <person name="Tritt A."/>
            <person name="Yoshinaga Y."/>
            <person name="Zwiers L.-H."/>
            <person name="Turgeon B."/>
            <person name="Goodwin S."/>
            <person name="Spatafora J."/>
            <person name="Crous P."/>
            <person name="Grigoriev I."/>
        </authorList>
    </citation>
    <scope>NUCLEOTIDE SEQUENCE</scope>
    <source>
        <strain evidence="1">ATCC 200398</strain>
    </source>
</reference>
<dbReference type="Proteomes" id="UP000799755">
    <property type="component" value="Unassembled WGS sequence"/>
</dbReference>
<evidence type="ECO:0000313" key="2">
    <source>
        <dbReference type="Proteomes" id="UP000799755"/>
    </source>
</evidence>